<reference evidence="4" key="1">
    <citation type="journal article" date="2015" name="PLoS Genet.">
        <title>Genome Sequence and Transcriptome Analyses of Chrysochromulina tobin: Metabolic Tools for Enhanced Algal Fitness in the Prominent Order Prymnesiales (Haptophyceae).</title>
        <authorList>
            <person name="Hovde B.T."/>
            <person name="Deodato C.R."/>
            <person name="Hunsperger H.M."/>
            <person name="Ryken S.A."/>
            <person name="Yost W."/>
            <person name="Jha R.K."/>
            <person name="Patterson J."/>
            <person name="Monnat R.J. Jr."/>
            <person name="Barlow S.B."/>
            <person name="Starkenburg S.R."/>
            <person name="Cattolico R.A."/>
        </authorList>
    </citation>
    <scope>NUCLEOTIDE SEQUENCE</scope>
    <source>
        <strain evidence="4">CCMP291</strain>
    </source>
</reference>
<dbReference type="SUPFAM" id="SSF52087">
    <property type="entry name" value="CRAL/TRIO domain"/>
    <property type="match status" value="1"/>
</dbReference>
<dbReference type="CDD" id="cd00170">
    <property type="entry name" value="SEC14"/>
    <property type="match status" value="1"/>
</dbReference>
<dbReference type="Proteomes" id="UP000037460">
    <property type="component" value="Unassembled WGS sequence"/>
</dbReference>
<proteinExistence type="predicted"/>
<gene>
    <name evidence="3" type="ORF">Ctob_011018</name>
</gene>
<dbReference type="AlphaFoldDB" id="A0A0M0KDZ8"/>
<dbReference type="InterPro" id="IPR001251">
    <property type="entry name" value="CRAL-TRIO_dom"/>
</dbReference>
<dbReference type="EMBL" id="JWZX01000601">
    <property type="protein sequence ID" value="KOO37065.1"/>
    <property type="molecule type" value="Genomic_DNA"/>
</dbReference>
<organism evidence="3 4">
    <name type="scientific">Chrysochromulina tobinii</name>
    <dbReference type="NCBI Taxonomy" id="1460289"/>
    <lineage>
        <taxon>Eukaryota</taxon>
        <taxon>Haptista</taxon>
        <taxon>Haptophyta</taxon>
        <taxon>Prymnesiophyceae</taxon>
        <taxon>Prymnesiales</taxon>
        <taxon>Chrysochromulinaceae</taxon>
        <taxon>Chrysochromulina</taxon>
    </lineage>
</organism>
<accession>A0A0M0KDZ8</accession>
<name>A0A0M0KDZ8_9EUKA</name>
<evidence type="ECO:0000259" key="2">
    <source>
        <dbReference type="PROSITE" id="PS50191"/>
    </source>
</evidence>
<keyword evidence="4" id="KW-1185">Reference proteome</keyword>
<dbReference type="OrthoDB" id="1434354at2759"/>
<dbReference type="InterPro" id="IPR051064">
    <property type="entry name" value="SEC14/CRAL-TRIO_domain"/>
</dbReference>
<sequence length="404" mass="44083">MSNPVAIAVGNSSWLTAWENMPSRDDTTFCFSLLLIFCLSFIATLTSQQRSKPEHSLDPVPVTHVPPTLKTPAKDESVTKRSPPATPSTAASVHRALEPVLYTLPTEKSAAPMHCEPKQAPSGALADKVMRDVKALRAAIEQRKGGWRNEVRAEAEAQLDDFSLARWVIGQFPVPPQDAFEQAMKWRVEHQVAQLYREFHPLARQQPGASERQRCVHGHFYGGIGGVARDGTPYIIERMGKADFQGYGRQRNGTELMKQAYIAHLETLTRCVRATSAEQGRLAMGIVVIDTSGVGPSLVWSGGVAFVQFAAKMGLANFPEGTEEVFLVNAPGIVARLFGIISPLLPADTAKKVKIVSAANTRAALEHRIDRSQIPTFLGGDKSEAELGFPGVRPMPRETPFALP</sequence>
<dbReference type="GO" id="GO:0005737">
    <property type="term" value="C:cytoplasm"/>
    <property type="evidence" value="ECO:0007669"/>
    <property type="project" value="TreeGrafter"/>
</dbReference>
<dbReference type="PROSITE" id="PS50191">
    <property type="entry name" value="CRAL_TRIO"/>
    <property type="match status" value="1"/>
</dbReference>
<evidence type="ECO:0000313" key="3">
    <source>
        <dbReference type="EMBL" id="KOO37065.1"/>
    </source>
</evidence>
<evidence type="ECO:0000313" key="4">
    <source>
        <dbReference type="Proteomes" id="UP000037460"/>
    </source>
</evidence>
<feature type="region of interest" description="Disordered" evidence="1">
    <location>
        <begin position="51"/>
        <end position="90"/>
    </location>
</feature>
<dbReference type="Pfam" id="PF00650">
    <property type="entry name" value="CRAL_TRIO"/>
    <property type="match status" value="1"/>
</dbReference>
<dbReference type="InterPro" id="IPR036865">
    <property type="entry name" value="CRAL-TRIO_dom_sf"/>
</dbReference>
<dbReference type="Gene3D" id="3.40.525.10">
    <property type="entry name" value="CRAL-TRIO lipid binding domain"/>
    <property type="match status" value="1"/>
</dbReference>
<comment type="caution">
    <text evidence="3">The sequence shown here is derived from an EMBL/GenBank/DDBJ whole genome shotgun (WGS) entry which is preliminary data.</text>
</comment>
<feature type="domain" description="CRAL-TRIO" evidence="2">
    <location>
        <begin position="212"/>
        <end position="386"/>
    </location>
</feature>
<protein>
    <submittedName>
        <fullName evidence="3">Sec14-like protein 1-like protein</fullName>
    </submittedName>
</protein>
<dbReference type="PANTHER" id="PTHR23324">
    <property type="entry name" value="SEC14 RELATED PROTEIN"/>
    <property type="match status" value="1"/>
</dbReference>
<dbReference type="PANTHER" id="PTHR23324:SF83">
    <property type="entry name" value="SEC14-LIKE PROTEIN 2"/>
    <property type="match status" value="1"/>
</dbReference>
<dbReference type="SMART" id="SM00516">
    <property type="entry name" value="SEC14"/>
    <property type="match status" value="1"/>
</dbReference>
<evidence type="ECO:0000256" key="1">
    <source>
        <dbReference type="SAM" id="MobiDB-lite"/>
    </source>
</evidence>